<accession>A0ABT5SAZ1</accession>
<reference evidence="1" key="1">
    <citation type="submission" date="2023-02" db="EMBL/GenBank/DDBJ databases">
        <title>Polaribacter ponticola sp. nov., isolated from seawater.</title>
        <authorList>
            <person name="Baek J.H."/>
            <person name="Kim J.M."/>
            <person name="Choi D.G."/>
            <person name="Jeon C.O."/>
        </authorList>
    </citation>
    <scope>NUCLEOTIDE SEQUENCE</scope>
    <source>
        <strain evidence="1">MSW5</strain>
    </source>
</reference>
<keyword evidence="2" id="KW-1185">Reference proteome</keyword>
<evidence type="ECO:0008006" key="3">
    <source>
        <dbReference type="Google" id="ProtNLM"/>
    </source>
</evidence>
<dbReference type="RefSeq" id="WP_274270467.1">
    <property type="nucleotide sequence ID" value="NZ_JAOSLC020000003.1"/>
</dbReference>
<proteinExistence type="predicted"/>
<dbReference type="Proteomes" id="UP001151478">
    <property type="component" value="Unassembled WGS sequence"/>
</dbReference>
<protein>
    <recommendedName>
        <fullName evidence="3">Lipoprotein</fullName>
    </recommendedName>
</protein>
<dbReference type="PROSITE" id="PS51257">
    <property type="entry name" value="PROKAR_LIPOPROTEIN"/>
    <property type="match status" value="1"/>
</dbReference>
<evidence type="ECO:0000313" key="1">
    <source>
        <dbReference type="EMBL" id="MDD7915280.1"/>
    </source>
</evidence>
<evidence type="ECO:0000313" key="2">
    <source>
        <dbReference type="Proteomes" id="UP001151478"/>
    </source>
</evidence>
<gene>
    <name evidence="1" type="ORF">N5A56_013050</name>
</gene>
<comment type="caution">
    <text evidence="1">The sequence shown here is derived from an EMBL/GenBank/DDBJ whole genome shotgun (WGS) entry which is preliminary data.</text>
</comment>
<name>A0ABT5SAZ1_9FLAO</name>
<sequence length="195" mass="23335">MINYRSLIFILVFIFFSCDRDVKVEESYQILNLLIRDFEETSILHPSFAPPPSGSYIYTKNDSLRKYKYFYDEYLNRKNIVISNNFFEIDRKKLQNTNGCNAFYNVNEFKFYENSKKLELKYLNSIKSNIIKIPNSKEIDVKLSFSKILFNKSNNRAILIFVVKFNDLNSFSSIVYLEKEFFLWKIKCEKILMIS</sequence>
<organism evidence="1 2">
    <name type="scientific">Polaribacter ponticola</name>
    <dbReference type="NCBI Taxonomy" id="2978475"/>
    <lineage>
        <taxon>Bacteria</taxon>
        <taxon>Pseudomonadati</taxon>
        <taxon>Bacteroidota</taxon>
        <taxon>Flavobacteriia</taxon>
        <taxon>Flavobacteriales</taxon>
        <taxon>Flavobacteriaceae</taxon>
    </lineage>
</organism>
<dbReference type="EMBL" id="JAOSLC020000003">
    <property type="protein sequence ID" value="MDD7915280.1"/>
    <property type="molecule type" value="Genomic_DNA"/>
</dbReference>